<protein>
    <submittedName>
        <fullName evidence="3">Uncharacterized protein</fullName>
    </submittedName>
</protein>
<proteinExistence type="predicted"/>
<keyword evidence="2" id="KW-0732">Signal</keyword>
<sequence length="92" mass="10156">QRQIVVVLVVALAEGAAVQVPGARAVVLDQKCGQRQPAARRRVVKAVVLKQRGQLAQLRQVILRNEAAQQHQASKEKRDNRLHTGLLNAPNR</sequence>
<feature type="chain" id="PRO_5025490915" evidence="2">
    <location>
        <begin position="18"/>
        <end position="92"/>
    </location>
</feature>
<comment type="caution">
    <text evidence="3">The sequence shown here is derived from an EMBL/GenBank/DDBJ whole genome shotgun (WGS) entry which is preliminary data.</text>
</comment>
<accession>A0A699X106</accession>
<name>A0A699X106_TANCI</name>
<evidence type="ECO:0000313" key="3">
    <source>
        <dbReference type="EMBL" id="GFD53159.1"/>
    </source>
</evidence>
<reference evidence="3" key="1">
    <citation type="journal article" date="2019" name="Sci. Rep.">
        <title>Draft genome of Tanacetum cinerariifolium, the natural source of mosquito coil.</title>
        <authorList>
            <person name="Yamashiro T."/>
            <person name="Shiraishi A."/>
            <person name="Satake H."/>
            <person name="Nakayama K."/>
        </authorList>
    </citation>
    <scope>NUCLEOTIDE SEQUENCE</scope>
</reference>
<gene>
    <name evidence="3" type="ORF">Tci_925128</name>
</gene>
<evidence type="ECO:0000256" key="1">
    <source>
        <dbReference type="SAM" id="MobiDB-lite"/>
    </source>
</evidence>
<organism evidence="3">
    <name type="scientific">Tanacetum cinerariifolium</name>
    <name type="common">Dalmatian daisy</name>
    <name type="synonym">Chrysanthemum cinerariifolium</name>
    <dbReference type="NCBI Taxonomy" id="118510"/>
    <lineage>
        <taxon>Eukaryota</taxon>
        <taxon>Viridiplantae</taxon>
        <taxon>Streptophyta</taxon>
        <taxon>Embryophyta</taxon>
        <taxon>Tracheophyta</taxon>
        <taxon>Spermatophyta</taxon>
        <taxon>Magnoliopsida</taxon>
        <taxon>eudicotyledons</taxon>
        <taxon>Gunneridae</taxon>
        <taxon>Pentapetalae</taxon>
        <taxon>asterids</taxon>
        <taxon>campanulids</taxon>
        <taxon>Asterales</taxon>
        <taxon>Asteraceae</taxon>
        <taxon>Asteroideae</taxon>
        <taxon>Anthemideae</taxon>
        <taxon>Anthemidinae</taxon>
        <taxon>Tanacetum</taxon>
    </lineage>
</organism>
<evidence type="ECO:0000256" key="2">
    <source>
        <dbReference type="SAM" id="SignalP"/>
    </source>
</evidence>
<feature type="signal peptide" evidence="2">
    <location>
        <begin position="1"/>
        <end position="17"/>
    </location>
</feature>
<dbReference type="AlphaFoldDB" id="A0A699X106"/>
<dbReference type="EMBL" id="BKCJ011790781">
    <property type="protein sequence ID" value="GFD53159.1"/>
    <property type="molecule type" value="Genomic_DNA"/>
</dbReference>
<feature type="region of interest" description="Disordered" evidence="1">
    <location>
        <begin position="69"/>
        <end position="92"/>
    </location>
</feature>
<feature type="compositionally biased region" description="Basic and acidic residues" evidence="1">
    <location>
        <begin position="73"/>
        <end position="82"/>
    </location>
</feature>
<feature type="non-terminal residue" evidence="3">
    <location>
        <position position="1"/>
    </location>
</feature>